<dbReference type="AlphaFoldDB" id="J9CNM0"/>
<dbReference type="EMBL" id="AMCI01002849">
    <property type="protein sequence ID" value="EJX01711.1"/>
    <property type="molecule type" value="Genomic_DNA"/>
</dbReference>
<organism evidence="1">
    <name type="scientific">gut metagenome</name>
    <dbReference type="NCBI Taxonomy" id="749906"/>
    <lineage>
        <taxon>unclassified sequences</taxon>
        <taxon>metagenomes</taxon>
        <taxon>organismal metagenomes</taxon>
    </lineage>
</organism>
<protein>
    <submittedName>
        <fullName evidence="1">Uncharacterized protein</fullName>
    </submittedName>
</protein>
<name>J9CNM0_9ZZZZ</name>
<gene>
    <name evidence="1" type="ORF">EVA_10184</name>
</gene>
<accession>J9CNM0</accession>
<comment type="caution">
    <text evidence="1">The sequence shown here is derived from an EMBL/GenBank/DDBJ whole genome shotgun (WGS) entry which is preliminary data.</text>
</comment>
<proteinExistence type="predicted"/>
<evidence type="ECO:0000313" key="1">
    <source>
        <dbReference type="EMBL" id="EJX01711.1"/>
    </source>
</evidence>
<sequence>MATTFFEHLVYQYSGISIAEIQDLPFTVWMQLRFDAYVSKLNETEDGRELLEKAWILSQTEADREGLANLMKLIGG</sequence>
<reference evidence="1" key="1">
    <citation type="journal article" date="2012" name="PLoS ONE">
        <title>Gene sets for utilization of primary and secondary nutrition supplies in the distal gut of endangered iberian lynx.</title>
        <authorList>
            <person name="Alcaide M."/>
            <person name="Messina E."/>
            <person name="Richter M."/>
            <person name="Bargiela R."/>
            <person name="Peplies J."/>
            <person name="Huws S.A."/>
            <person name="Newbold C.J."/>
            <person name="Golyshin P.N."/>
            <person name="Simon M.A."/>
            <person name="Lopez G."/>
            <person name="Yakimov M.M."/>
            <person name="Ferrer M."/>
        </authorList>
    </citation>
    <scope>NUCLEOTIDE SEQUENCE</scope>
</reference>